<feature type="site" description="Lowers pKa of active site Tyr" evidence="10">
    <location>
        <position position="85"/>
    </location>
</feature>
<dbReference type="OrthoDB" id="416253at2759"/>
<dbReference type="CDD" id="cd19071">
    <property type="entry name" value="AKR_AKR1-5-like"/>
    <property type="match status" value="1"/>
</dbReference>
<name>A0A9W9G7Y0_9EURO</name>
<feature type="domain" description="NADP-dependent oxidoreductase" evidence="11">
    <location>
        <begin position="22"/>
        <end position="284"/>
    </location>
</feature>
<dbReference type="Pfam" id="PF00248">
    <property type="entry name" value="Aldo_ket_red"/>
    <property type="match status" value="1"/>
</dbReference>
<organism evidence="12 13">
    <name type="scientific">Penicillium angulare</name>
    <dbReference type="NCBI Taxonomy" id="116970"/>
    <lineage>
        <taxon>Eukaryota</taxon>
        <taxon>Fungi</taxon>
        <taxon>Dikarya</taxon>
        <taxon>Ascomycota</taxon>
        <taxon>Pezizomycotina</taxon>
        <taxon>Eurotiomycetes</taxon>
        <taxon>Eurotiomycetidae</taxon>
        <taxon>Eurotiales</taxon>
        <taxon>Aspergillaceae</taxon>
        <taxon>Penicillium</taxon>
    </lineage>
</organism>
<dbReference type="EC" id="1.1.1.307" evidence="2"/>
<evidence type="ECO:0000256" key="10">
    <source>
        <dbReference type="PIRSR" id="PIRSR000097-3"/>
    </source>
</evidence>
<feature type="active site" description="Proton donor" evidence="8">
    <location>
        <position position="60"/>
    </location>
</feature>
<proteinExistence type="inferred from homology"/>
<comment type="function">
    <text evidence="5">Catalyzes the initial reaction in the xylose utilization pathway by reducing D-xylose into xylitol. Xylose is a major component of hemicelluloses such as xylan. Most fungi utilize D-xylose via three enzymatic reactions, xylose reductase (XR), xylitol dehydrogenase (XDH), and xylulokinase, to form xylulose 5-phosphate, which enters pentose phosphate pathway.</text>
</comment>
<dbReference type="PRINTS" id="PR00069">
    <property type="entry name" value="ALDKETRDTASE"/>
</dbReference>
<dbReference type="PROSITE" id="PS00798">
    <property type="entry name" value="ALDOKETO_REDUCTASE_1"/>
    <property type="match status" value="1"/>
</dbReference>
<protein>
    <recommendedName>
        <fullName evidence="2">D-xylose reductase [NAD(P)H]</fullName>
        <ecNumber evidence="2">1.1.1.307</ecNumber>
    </recommendedName>
</protein>
<evidence type="ECO:0000256" key="3">
    <source>
        <dbReference type="ARBA" id="ARBA00022857"/>
    </source>
</evidence>
<comment type="similarity">
    <text evidence="1">Belongs to the aldo/keto reductase family.</text>
</comment>
<dbReference type="PANTHER" id="PTHR43827:SF3">
    <property type="entry name" value="NADP-DEPENDENT OXIDOREDUCTASE DOMAIN-CONTAINING PROTEIN"/>
    <property type="match status" value="1"/>
</dbReference>
<evidence type="ECO:0000313" key="13">
    <source>
        <dbReference type="Proteomes" id="UP001149165"/>
    </source>
</evidence>
<comment type="caution">
    <text evidence="12">The sequence shown here is derived from an EMBL/GenBank/DDBJ whole genome shotgun (WGS) entry which is preliminary data.</text>
</comment>
<evidence type="ECO:0000259" key="11">
    <source>
        <dbReference type="Pfam" id="PF00248"/>
    </source>
</evidence>
<dbReference type="InterPro" id="IPR023210">
    <property type="entry name" value="NADP_OxRdtase_dom"/>
</dbReference>
<evidence type="ECO:0000256" key="8">
    <source>
        <dbReference type="PIRSR" id="PIRSR000097-1"/>
    </source>
</evidence>
<gene>
    <name evidence="12" type="ORF">N7456_001581</name>
</gene>
<accession>A0A9W9G7Y0</accession>
<dbReference type="InterPro" id="IPR036812">
    <property type="entry name" value="NAD(P)_OxRdtase_dom_sf"/>
</dbReference>
<dbReference type="EMBL" id="JAPQKH010000002">
    <property type="protein sequence ID" value="KAJ5113047.1"/>
    <property type="molecule type" value="Genomic_DNA"/>
</dbReference>
<dbReference type="SUPFAM" id="SSF51430">
    <property type="entry name" value="NAD(P)-linked oxidoreductase"/>
    <property type="match status" value="1"/>
</dbReference>
<comment type="catalytic activity">
    <reaction evidence="6">
        <text>xylitol + NADP(+) = D-xylose + NADPH + H(+)</text>
        <dbReference type="Rhea" id="RHEA:27445"/>
        <dbReference type="ChEBI" id="CHEBI:15378"/>
        <dbReference type="ChEBI" id="CHEBI:17151"/>
        <dbReference type="ChEBI" id="CHEBI:53455"/>
        <dbReference type="ChEBI" id="CHEBI:57783"/>
        <dbReference type="ChEBI" id="CHEBI:58349"/>
        <dbReference type="EC" id="1.1.1.307"/>
    </reaction>
</comment>
<dbReference type="PIRSF" id="PIRSF000097">
    <property type="entry name" value="AKR"/>
    <property type="match status" value="1"/>
</dbReference>
<dbReference type="Gene3D" id="3.20.20.100">
    <property type="entry name" value="NADP-dependent oxidoreductase domain"/>
    <property type="match status" value="1"/>
</dbReference>
<dbReference type="PROSITE" id="PS00062">
    <property type="entry name" value="ALDOKETO_REDUCTASE_2"/>
    <property type="match status" value="1"/>
</dbReference>
<reference evidence="12" key="2">
    <citation type="journal article" date="2023" name="IMA Fungus">
        <title>Comparative genomic study of the Penicillium genus elucidates a diverse pangenome and 15 lateral gene transfer events.</title>
        <authorList>
            <person name="Petersen C."/>
            <person name="Sorensen T."/>
            <person name="Nielsen M.R."/>
            <person name="Sondergaard T.E."/>
            <person name="Sorensen J.L."/>
            <person name="Fitzpatrick D.A."/>
            <person name="Frisvad J.C."/>
            <person name="Nielsen K.L."/>
        </authorList>
    </citation>
    <scope>NUCLEOTIDE SEQUENCE</scope>
    <source>
        <strain evidence="12">IBT 30069</strain>
    </source>
</reference>
<comment type="catalytic activity">
    <reaction evidence="7">
        <text>xylitol + NAD(+) = D-xylose + NADH + H(+)</text>
        <dbReference type="Rhea" id="RHEA:27441"/>
        <dbReference type="ChEBI" id="CHEBI:15378"/>
        <dbReference type="ChEBI" id="CHEBI:17151"/>
        <dbReference type="ChEBI" id="CHEBI:53455"/>
        <dbReference type="ChEBI" id="CHEBI:57540"/>
        <dbReference type="ChEBI" id="CHEBI:57945"/>
        <dbReference type="EC" id="1.1.1.307"/>
    </reaction>
</comment>
<keyword evidence="13" id="KW-1185">Reference proteome</keyword>
<sequence length="329" mass="36530">MSEKTVCTTVFPLNNGTNLPAVGLGTWQGNGSTKDHNEVRDSIIHALRSGYRLIDTAQHYHVEPAVGEAVRLSGIPRNEITIITKFWGHWHHDPAQALQISLDALGLDYIDVFLMHWPNAATPDNGEYLPITASPTYIETWRLMEKCVGDQCRAIGVSNFSQKLLDELLAATTIVPAVNQVELHAFNPNLRSVPYCHEKGIQVMSWSTMGGGGDHVPKGKEIITDPFFKRIAANHECSTGVLALSWAVQRGICVIPKSSSLSRIEENLRLVTLTEKEMSEMNEAHLTLGKLRLADHIDSVKGERDGKLTIMNWTNQDFGWEDAEGNWLA</sequence>
<feature type="binding site" evidence="9">
    <location>
        <position position="116"/>
    </location>
    <ligand>
        <name>substrate</name>
    </ligand>
</feature>
<dbReference type="GO" id="GO:0016616">
    <property type="term" value="F:oxidoreductase activity, acting on the CH-OH group of donors, NAD or NADP as acceptor"/>
    <property type="evidence" value="ECO:0007669"/>
    <property type="project" value="UniProtKB-ARBA"/>
</dbReference>
<keyword evidence="3" id="KW-0521">NADP</keyword>
<dbReference type="InterPro" id="IPR020471">
    <property type="entry name" value="AKR"/>
</dbReference>
<evidence type="ECO:0000256" key="7">
    <source>
        <dbReference type="ARBA" id="ARBA00049485"/>
    </source>
</evidence>
<evidence type="ECO:0000256" key="4">
    <source>
        <dbReference type="ARBA" id="ARBA00023002"/>
    </source>
</evidence>
<dbReference type="AlphaFoldDB" id="A0A9W9G7Y0"/>
<evidence type="ECO:0000256" key="6">
    <source>
        <dbReference type="ARBA" id="ARBA00047534"/>
    </source>
</evidence>
<dbReference type="Proteomes" id="UP001149165">
    <property type="component" value="Unassembled WGS sequence"/>
</dbReference>
<evidence type="ECO:0000313" key="12">
    <source>
        <dbReference type="EMBL" id="KAJ5113047.1"/>
    </source>
</evidence>
<evidence type="ECO:0000256" key="1">
    <source>
        <dbReference type="ARBA" id="ARBA00007905"/>
    </source>
</evidence>
<keyword evidence="4" id="KW-0560">Oxidoreductase</keyword>
<reference evidence="12" key="1">
    <citation type="submission" date="2022-11" db="EMBL/GenBank/DDBJ databases">
        <authorList>
            <person name="Petersen C."/>
        </authorList>
    </citation>
    <scope>NUCLEOTIDE SEQUENCE</scope>
    <source>
        <strain evidence="12">IBT 30069</strain>
    </source>
</reference>
<evidence type="ECO:0000256" key="5">
    <source>
        <dbReference type="ARBA" id="ARBA00025065"/>
    </source>
</evidence>
<dbReference type="PANTHER" id="PTHR43827">
    <property type="entry name" value="2,5-DIKETO-D-GLUCONIC ACID REDUCTASE"/>
    <property type="match status" value="1"/>
</dbReference>
<dbReference type="InterPro" id="IPR018170">
    <property type="entry name" value="Aldo/ket_reductase_CS"/>
</dbReference>
<evidence type="ECO:0000256" key="2">
    <source>
        <dbReference type="ARBA" id="ARBA00012845"/>
    </source>
</evidence>
<evidence type="ECO:0000256" key="9">
    <source>
        <dbReference type="PIRSR" id="PIRSR000097-2"/>
    </source>
</evidence>